<gene>
    <name evidence="2" type="ORF">MOO46_07335</name>
</gene>
<proteinExistence type="predicted"/>
<name>A0ABY4PKP2_9LACO</name>
<keyword evidence="2" id="KW-0695">RNA-directed DNA polymerase</keyword>
<evidence type="ECO:0000259" key="1">
    <source>
        <dbReference type="PROSITE" id="PS50878"/>
    </source>
</evidence>
<dbReference type="InterPro" id="IPR051083">
    <property type="entry name" value="GrpII_Intron_Splice-Mob/Def"/>
</dbReference>
<dbReference type="PROSITE" id="PS50878">
    <property type="entry name" value="RT_POL"/>
    <property type="match status" value="1"/>
</dbReference>
<sequence>MKRYGHLYDKVADSAVINLAIDQASRGKRRRRDVKRVLENRELYVMKIQDMLLSESYQPSHIREIKINERGKERIITSSKFYPDQIIHWALVLVLEPIFYRSMYHYCLATVKGRGGALGKRAVEKWLKNDPKNTKYCLKLDIHHFYPSIDHDVLKIKLSDRFKDKRLLKVLFDIIDCYPKGLPLGLYTSQWFANFFLESLDHKIKEQWQASYYVRYMDDMVIFGCNKKKLHKLKNKINEEVKIYHLSIKDNWQVFRTDSRPIDFLGFKFYRDHTTIRRRNFLRIRRKVAKISKKSRPSVGDAHSMLSYYGWIKNSDSFKFYNEQIKLKFSVKAAKGVLKYARNARKNDD</sequence>
<dbReference type="PANTHER" id="PTHR34047">
    <property type="entry name" value="NUCLEAR INTRON MATURASE 1, MITOCHONDRIAL-RELATED"/>
    <property type="match status" value="1"/>
</dbReference>
<reference evidence="2 3" key="1">
    <citation type="journal article" date="2022" name="Int. J. Syst. Evol. Microbiol.">
        <title>Apilactobacillus apisilvae sp. nov., Nicolia spurrieriana gen. nov. sp. nov., Bombilactobacillus folatiphilus sp. nov. and Bombilactobacillus thymidiniphilus sp. nov., four new lactic acid bacterial isolates from stingless bees Tetragonula carbonaria and Austroplebeia australis.</title>
        <authorList>
            <person name="Oliphant S.A."/>
            <person name="Watson-Haigh N.S."/>
            <person name="Sumby K.M."/>
            <person name="Gardner J."/>
            <person name="Groom S."/>
            <person name="Jiranek V."/>
        </authorList>
    </citation>
    <scope>NUCLEOTIDE SEQUENCE [LARGE SCALE GENOMIC DNA]</scope>
    <source>
        <strain evidence="2 3">SG5_A10</strain>
    </source>
</reference>
<keyword evidence="2" id="KW-0548">Nucleotidyltransferase</keyword>
<dbReference type="EMBL" id="CP093363">
    <property type="protein sequence ID" value="UQS85797.1"/>
    <property type="molecule type" value="Genomic_DNA"/>
</dbReference>
<keyword evidence="2" id="KW-0614">Plasmid</keyword>
<keyword evidence="2" id="KW-0808">Transferase</keyword>
<organism evidence="2 3">
    <name type="scientific">Apilactobacillus apisilvae</name>
    <dbReference type="NCBI Taxonomy" id="2923364"/>
    <lineage>
        <taxon>Bacteria</taxon>
        <taxon>Bacillati</taxon>
        <taxon>Bacillota</taxon>
        <taxon>Bacilli</taxon>
        <taxon>Lactobacillales</taxon>
        <taxon>Lactobacillaceae</taxon>
        <taxon>Apilactobacillus</taxon>
    </lineage>
</organism>
<feature type="domain" description="Reverse transcriptase" evidence="1">
    <location>
        <begin position="1"/>
        <end position="269"/>
    </location>
</feature>
<evidence type="ECO:0000313" key="2">
    <source>
        <dbReference type="EMBL" id="UQS85797.1"/>
    </source>
</evidence>
<dbReference type="CDD" id="cd01646">
    <property type="entry name" value="RT_Bac_retron_I"/>
    <property type="match status" value="1"/>
</dbReference>
<accession>A0ABY4PKP2</accession>
<evidence type="ECO:0000313" key="3">
    <source>
        <dbReference type="Proteomes" id="UP000831859"/>
    </source>
</evidence>
<keyword evidence="3" id="KW-1185">Reference proteome</keyword>
<dbReference type="InterPro" id="IPR000477">
    <property type="entry name" value="RT_dom"/>
</dbReference>
<geneLocation type="plasmid" evidence="2 3">
    <name>p1unnamed</name>
</geneLocation>
<protein>
    <submittedName>
        <fullName evidence="2">RNA-directed DNA polymerase</fullName>
    </submittedName>
</protein>
<dbReference type="RefSeq" id="WP_249511761.1">
    <property type="nucleotide sequence ID" value="NZ_CP093363.1"/>
</dbReference>
<dbReference type="InterPro" id="IPR043502">
    <property type="entry name" value="DNA/RNA_pol_sf"/>
</dbReference>
<dbReference type="SUPFAM" id="SSF56672">
    <property type="entry name" value="DNA/RNA polymerases"/>
    <property type="match status" value="1"/>
</dbReference>
<dbReference type="PANTHER" id="PTHR34047:SF8">
    <property type="entry name" value="PROTEIN YKFC"/>
    <property type="match status" value="1"/>
</dbReference>
<dbReference type="GO" id="GO:0003964">
    <property type="term" value="F:RNA-directed DNA polymerase activity"/>
    <property type="evidence" value="ECO:0007669"/>
    <property type="project" value="UniProtKB-KW"/>
</dbReference>
<dbReference type="Pfam" id="PF00078">
    <property type="entry name" value="RVT_1"/>
    <property type="match status" value="1"/>
</dbReference>
<dbReference type="Proteomes" id="UP000831859">
    <property type="component" value="Plasmid p1unnamed"/>
</dbReference>